<reference evidence="3 4" key="1">
    <citation type="journal article" date="2007" name="Proc. Natl. Acad. Sci. U.S.A.">
        <title>Genome sequencing and comparative analysis of Saccharomyces cerevisiae strain YJM789.</title>
        <authorList>
            <person name="Wei W."/>
            <person name="McCusker J.H."/>
            <person name="Hyman R.W."/>
            <person name="Jones T."/>
            <person name="Ning Y."/>
            <person name="Cao Z."/>
            <person name="Gu Z."/>
            <person name="Bruno D."/>
            <person name="Miranda M."/>
            <person name="Nguyen M."/>
            <person name="Wilhelmy J."/>
            <person name="Komp C."/>
            <person name="Tamse R."/>
            <person name="Wang X."/>
            <person name="Jia P."/>
            <person name="Luedi P."/>
            <person name="Oefner P.J."/>
            <person name="David L."/>
            <person name="Dietrich F.S."/>
            <person name="Li Y."/>
            <person name="Davis R.W."/>
            <person name="Steinmetz L.M."/>
        </authorList>
    </citation>
    <scope>NUCLEOTIDE SEQUENCE [LARGE SCALE GENOMIC DNA]</scope>
    <source>
        <strain evidence="3 4">YJM789</strain>
    </source>
</reference>
<proteinExistence type="inferred from homology"/>
<feature type="transmembrane region" description="Helical" evidence="1">
    <location>
        <begin position="190"/>
        <end position="209"/>
    </location>
</feature>
<accession>A6ZPR1</accession>
<dbReference type="Proteomes" id="UP000007060">
    <property type="component" value="Unassembled WGS sequence"/>
</dbReference>
<dbReference type="HOGENOM" id="CLU_1120852_0_0_1"/>
<keyword evidence="1" id="KW-0472">Membrane</keyword>
<feature type="transmembrane region" description="Helical" evidence="1">
    <location>
        <begin position="17"/>
        <end position="38"/>
    </location>
</feature>
<keyword evidence="1" id="KW-0256">Endoplasmic reticulum</keyword>
<dbReference type="AlphaFoldDB" id="A6ZPR1"/>
<dbReference type="GO" id="GO:0051267">
    <property type="term" value="F:CP2 mannose-ethanolamine phosphotransferase activity"/>
    <property type="evidence" value="ECO:0007669"/>
    <property type="project" value="TreeGrafter"/>
</dbReference>
<comment type="subcellular location">
    <subcellularLocation>
        <location evidence="1">Endoplasmic reticulum membrane</location>
        <topology evidence="1">Multi-pass membrane protein</topology>
    </subcellularLocation>
</comment>
<evidence type="ECO:0000259" key="2">
    <source>
        <dbReference type="Pfam" id="PF19316"/>
    </source>
</evidence>
<keyword evidence="1" id="KW-1133">Transmembrane helix</keyword>
<organism evidence="3 4">
    <name type="scientific">Saccharomyces cerevisiae (strain YJM789)</name>
    <name type="common">Baker's yeast</name>
    <dbReference type="NCBI Taxonomy" id="307796"/>
    <lineage>
        <taxon>Eukaryota</taxon>
        <taxon>Fungi</taxon>
        <taxon>Dikarya</taxon>
        <taxon>Ascomycota</taxon>
        <taxon>Saccharomycotina</taxon>
        <taxon>Saccharomycetes</taxon>
        <taxon>Saccharomycetales</taxon>
        <taxon>Saccharomycetaceae</taxon>
        <taxon>Saccharomyces</taxon>
    </lineage>
</organism>
<keyword evidence="1" id="KW-0812">Transmembrane</keyword>
<evidence type="ECO:0000313" key="4">
    <source>
        <dbReference type="Proteomes" id="UP000007060"/>
    </source>
</evidence>
<name>A6ZPR1_YEAS7</name>
<feature type="transmembrane region" description="Helical" evidence="1">
    <location>
        <begin position="141"/>
        <end position="161"/>
    </location>
</feature>
<evidence type="ECO:0000313" key="3">
    <source>
        <dbReference type="EMBL" id="EDN63514.1"/>
    </source>
</evidence>
<dbReference type="Pfam" id="PF19316">
    <property type="entry name" value="PIGO_PIGG"/>
    <property type="match status" value="1"/>
</dbReference>
<comment type="similarity">
    <text evidence="1">Belongs to the PIGG/PIGN/PIGO family. PIGG subfamily.</text>
</comment>
<dbReference type="UniPathway" id="UPA00196"/>
<dbReference type="PANTHER" id="PTHR23072">
    <property type="entry name" value="PHOSPHATIDYLINOSITOL GLYCAN-RELATED"/>
    <property type="match status" value="1"/>
</dbReference>
<protein>
    <recommendedName>
        <fullName evidence="1">GPI ethanolamine phosphate transferase 2</fullName>
    </recommendedName>
</protein>
<gene>
    <name evidence="3" type="ORF">SCY_2871</name>
</gene>
<dbReference type="InterPro" id="IPR039527">
    <property type="entry name" value="PIGG/GPI7"/>
</dbReference>
<feature type="transmembrane region" description="Helical" evidence="1">
    <location>
        <begin position="221"/>
        <end position="238"/>
    </location>
</feature>
<dbReference type="PANTHER" id="PTHR23072:SF0">
    <property type="entry name" value="GPI ETHANOLAMINE PHOSPHATE TRANSFERASE 2"/>
    <property type="match status" value="1"/>
</dbReference>
<comment type="caution">
    <text evidence="1">Lacks conserved residue(s) required for the propagation of feature annotation.</text>
</comment>
<feature type="domain" description="GPI ethanolamine phosphate transferase 2 C-terminal" evidence="2">
    <location>
        <begin position="14"/>
        <end position="233"/>
    </location>
</feature>
<dbReference type="GO" id="GO:0006506">
    <property type="term" value="P:GPI anchor biosynthetic process"/>
    <property type="evidence" value="ECO:0007669"/>
    <property type="project" value="UniProtKB-UniPathway"/>
</dbReference>
<sequence>MHDLLAKIDFAPTESSLIVLARVFFQPWAIVVISRLVLTKLKVLNKNYLIKDMKVYITILLMFQTSSQNIGQFLVFQILESQIFYFFQNIPTASLTSTSKIYFSNLVSLILQNFTFFQFGGTNSISTIDLGNAYHGVSSDYNIYVVGILMSVANFAPAIYWSMLPWSINYASIPAQVKLQTFIRSKLPAFTYHCIFGTCLMTACVVLRFHLFIWSVFSPKLCYFLGWNFVMGLLNGWLPELALLCALD</sequence>
<evidence type="ECO:0000256" key="1">
    <source>
        <dbReference type="RuleBase" id="RU367106"/>
    </source>
</evidence>
<dbReference type="EMBL" id="AAFW02000038">
    <property type="protein sequence ID" value="EDN63514.1"/>
    <property type="molecule type" value="Genomic_DNA"/>
</dbReference>
<comment type="pathway">
    <text evidence="1">Glycolipid biosynthesis; glycosylphosphatidylinositol-anchor biosynthesis.</text>
</comment>
<keyword evidence="1" id="KW-0808">Transferase</keyword>
<dbReference type="InterPro" id="IPR045687">
    <property type="entry name" value="PIGG/GPI7_C"/>
</dbReference>
<dbReference type="GO" id="GO:0005789">
    <property type="term" value="C:endoplasmic reticulum membrane"/>
    <property type="evidence" value="ECO:0007669"/>
    <property type="project" value="UniProtKB-SubCell"/>
</dbReference>
<comment type="function">
    <text evidence="1">Ethanolamine phosphate transferase involved in glycosylphosphatidylinositol-anchor biosynthesis. Transfers ethanolamine phosphate to the GPI second mannose.</text>
</comment>
<comment type="caution">
    <text evidence="3">The sequence shown here is derived from an EMBL/GenBank/DDBJ whole genome shotgun (WGS) entry which is preliminary data.</text>
</comment>
<keyword evidence="1" id="KW-0337">GPI-anchor biosynthesis</keyword>